<dbReference type="GO" id="GO:0006313">
    <property type="term" value="P:DNA transposition"/>
    <property type="evidence" value="ECO:0007669"/>
    <property type="project" value="InterPro"/>
</dbReference>
<gene>
    <name evidence="1" type="ORF">S01H1_48750</name>
</gene>
<name>X0W069_9ZZZZ</name>
<protein>
    <recommendedName>
        <fullName evidence="2">Transposase IS200-like domain-containing protein</fullName>
    </recommendedName>
</protein>
<evidence type="ECO:0000313" key="1">
    <source>
        <dbReference type="EMBL" id="GAG16752.1"/>
    </source>
</evidence>
<accession>X0W069</accession>
<dbReference type="EMBL" id="BARS01031316">
    <property type="protein sequence ID" value="GAG16752.1"/>
    <property type="molecule type" value="Genomic_DNA"/>
</dbReference>
<comment type="caution">
    <text evidence="1">The sequence shown here is derived from an EMBL/GenBank/DDBJ whole genome shotgun (WGS) entry which is preliminary data.</text>
</comment>
<evidence type="ECO:0008006" key="2">
    <source>
        <dbReference type="Google" id="ProtNLM"/>
    </source>
</evidence>
<dbReference type="GO" id="GO:0003677">
    <property type="term" value="F:DNA binding"/>
    <property type="evidence" value="ECO:0007669"/>
    <property type="project" value="InterPro"/>
</dbReference>
<proteinExistence type="predicted"/>
<dbReference type="GO" id="GO:0004803">
    <property type="term" value="F:transposase activity"/>
    <property type="evidence" value="ECO:0007669"/>
    <property type="project" value="InterPro"/>
</dbReference>
<reference evidence="1" key="1">
    <citation type="journal article" date="2014" name="Front. Microbiol.">
        <title>High frequency of phylogenetically diverse reductive dehalogenase-homologous genes in deep subseafloor sedimentary metagenomes.</title>
        <authorList>
            <person name="Kawai M."/>
            <person name="Futagami T."/>
            <person name="Toyoda A."/>
            <person name="Takaki Y."/>
            <person name="Nishi S."/>
            <person name="Hori S."/>
            <person name="Arai W."/>
            <person name="Tsubouchi T."/>
            <person name="Morono Y."/>
            <person name="Uchiyama I."/>
            <person name="Ito T."/>
            <person name="Fujiyama A."/>
            <person name="Inagaki F."/>
            <person name="Takami H."/>
        </authorList>
    </citation>
    <scope>NUCLEOTIDE SEQUENCE</scope>
    <source>
        <strain evidence="1">Expedition CK06-06</strain>
    </source>
</reference>
<dbReference type="AlphaFoldDB" id="X0W069"/>
<dbReference type="Gene3D" id="3.30.70.1290">
    <property type="entry name" value="Transposase IS200-like"/>
    <property type="match status" value="1"/>
</dbReference>
<organism evidence="1">
    <name type="scientific">marine sediment metagenome</name>
    <dbReference type="NCBI Taxonomy" id="412755"/>
    <lineage>
        <taxon>unclassified sequences</taxon>
        <taxon>metagenomes</taxon>
        <taxon>ecological metagenomes</taxon>
    </lineage>
</organism>
<sequence>YDIAEIRTAIKEPVARTAMKYLRKHRSDWLPKLTRRYGKREKRHFWMLGGGYDRNIDEPKTLMSMIEYIHLNPVRRGLVKRAVDWPWSSAAELEETGTSPVRLDRIPPEWLMDT</sequence>
<dbReference type="InterPro" id="IPR036515">
    <property type="entry name" value="Transposase_17_sf"/>
</dbReference>
<feature type="non-terminal residue" evidence="1">
    <location>
        <position position="1"/>
    </location>
</feature>